<dbReference type="Gene3D" id="3.40.50.2300">
    <property type="match status" value="2"/>
</dbReference>
<dbReference type="PANTHER" id="PTHR35271">
    <property type="entry name" value="ABC TRANSPORTER, SUBSTRATE-BINDING LIPOPROTEIN-RELATED"/>
    <property type="match status" value="1"/>
</dbReference>
<feature type="domain" description="Dret-0059-like sensor" evidence="1">
    <location>
        <begin position="568"/>
        <end position="688"/>
    </location>
</feature>
<dbReference type="Gene3D" id="3.30.450.20">
    <property type="entry name" value="PAS domain"/>
    <property type="match status" value="1"/>
</dbReference>
<dbReference type="AlphaFoldDB" id="A0A7Z7LDG0"/>
<dbReference type="PANTHER" id="PTHR35271:SF1">
    <property type="entry name" value="ABC TRANSPORTER, SUBSTRATE-BINDING LIPOPROTEIN"/>
    <property type="match status" value="1"/>
</dbReference>
<dbReference type="KEGG" id="minf:MESINF_0539"/>
<dbReference type="Pfam" id="PF04392">
    <property type="entry name" value="ABC_sub_bind"/>
    <property type="match status" value="1"/>
</dbReference>
<dbReference type="InterPro" id="IPR054513">
    <property type="entry name" value="Dret_0059-like_sensor"/>
</dbReference>
<name>A0A7Z7LDG0_9BACT</name>
<keyword evidence="3" id="KW-1185">Reference proteome</keyword>
<accession>A0A7Z7LDG0</accession>
<dbReference type="Pfam" id="PF22309">
    <property type="entry name" value="HK-GC-Chemotax_sensor"/>
    <property type="match status" value="1"/>
</dbReference>
<dbReference type="EMBL" id="LS974202">
    <property type="protein sequence ID" value="SSC11988.1"/>
    <property type="molecule type" value="Genomic_DNA"/>
</dbReference>
<dbReference type="Proteomes" id="UP000250796">
    <property type="component" value="Chromosome MESINF"/>
</dbReference>
<reference evidence="2 3" key="1">
    <citation type="submission" date="2017-01" db="EMBL/GenBank/DDBJ databases">
        <authorList>
            <person name="Erauso G."/>
        </authorList>
    </citation>
    <scope>NUCLEOTIDE SEQUENCE [LARGE SCALE GENOMIC DNA]</scope>
    <source>
        <strain evidence="2">MESINF1</strain>
    </source>
</reference>
<evidence type="ECO:0000313" key="3">
    <source>
        <dbReference type="Proteomes" id="UP000250796"/>
    </source>
</evidence>
<gene>
    <name evidence="2" type="ORF">MESINF_0539</name>
</gene>
<dbReference type="InterPro" id="IPR007487">
    <property type="entry name" value="ABC_transpt-TYRBP-like"/>
</dbReference>
<protein>
    <recommendedName>
        <fullName evidence="1">Dret-0059-like sensor domain-containing protein</fullName>
    </recommendedName>
</protein>
<proteinExistence type="predicted"/>
<evidence type="ECO:0000313" key="2">
    <source>
        <dbReference type="EMBL" id="SSC11988.1"/>
    </source>
</evidence>
<dbReference type="RefSeq" id="WP_169698404.1">
    <property type="nucleotide sequence ID" value="NZ_LS974202.1"/>
</dbReference>
<organism evidence="2 3">
    <name type="scientific">Mesotoga infera</name>
    <dbReference type="NCBI Taxonomy" id="1236046"/>
    <lineage>
        <taxon>Bacteria</taxon>
        <taxon>Thermotogati</taxon>
        <taxon>Thermotogota</taxon>
        <taxon>Thermotogae</taxon>
        <taxon>Kosmotogales</taxon>
        <taxon>Kosmotogaceae</taxon>
        <taxon>Mesotoga</taxon>
    </lineage>
</organism>
<sequence length="799" mass="89908">MKSKAIAAFFLLFVLSFTCVFATRIMVIHSYDEDYIWSREMLEGIKSVFNDEAIEWKVFYLDTRLQTNEEWKIKAGKMAAQEVEAFQPDIVIACDDNAQEYFAKDFTTLPLVYCGVNLDLERYSYPRSNATGVRETLFSKETVAMLLDFFPQVREIHFIGDDSETVAGMREQLEATSFDDVSTKIHVVGSFNEWKEVVKNLSGEGNAIVILADRTLKDENGRTVSTEYVTEWTVENTDLPVFSVLDFVVADGAMAGVVNSAFEEGKQAGVIALKILSGLSPEEIPPENSSNGRSMVNIEALLSTGVELDSYRLEEVDDLISQSSVPVWTALNLLVTSFQERVHGIMTSLRVLASSPEVISGEWSRMKPLLSSFNRGYEGLAMYVEPDGDYYTVQRDRTGLNLSDRGYFPALLKGEEVLGYQVLSRSTGKRSVVFATTVLKEGNISGFVGISAFLDEWNFELISDFKQLPGVHFYAFDGQNTLALSDDTSLLLGSLEVPVPGMSERLAALDRDKGDFLFTANDVLHLATYRRSLKTGWTFVVARELLPTTRDQRPELLLSEVQKEIQEHFNRLDASLAKGAEDMRKVLDDDEEVRSLLKRLYEANPEVVDVSYIDLDFILRSIHPQDYSYVEGEWIGDQEQLIRLHETGRPVLSEGFLAVEGFQAVDLEWPVFAEDGSLAGSLSFLIKPETFLAPIIVPSNLEPYEFWIMQPDGTIFYDQDSLEVGRNLFEDELYEPFDALVELGHSISKNESGQGYYTFYSRGLSSTVKKEVWWSSIGLHGTQWRLILTKVIGPISVSQ</sequence>
<evidence type="ECO:0000259" key="1">
    <source>
        <dbReference type="Pfam" id="PF22309"/>
    </source>
</evidence>